<dbReference type="Gene3D" id="1.10.287.950">
    <property type="entry name" value="Methyl-accepting chemotaxis protein"/>
    <property type="match status" value="1"/>
</dbReference>
<dbReference type="CDD" id="cd06225">
    <property type="entry name" value="HAMP"/>
    <property type="match status" value="1"/>
</dbReference>
<keyword evidence="3 5" id="KW-0807">Transducer</keyword>
<dbReference type="Pfam" id="PF00672">
    <property type="entry name" value="HAMP"/>
    <property type="match status" value="1"/>
</dbReference>
<dbReference type="PROSITE" id="PS50885">
    <property type="entry name" value="HAMP"/>
    <property type="match status" value="1"/>
</dbReference>
<feature type="domain" description="Methyl-accepting transducer" evidence="8">
    <location>
        <begin position="473"/>
        <end position="702"/>
    </location>
</feature>
<dbReference type="EMBL" id="FOVR01000025">
    <property type="protein sequence ID" value="SFP16186.1"/>
    <property type="molecule type" value="Genomic_DNA"/>
</dbReference>
<dbReference type="SUPFAM" id="SSF58104">
    <property type="entry name" value="Methyl-accepting chemotaxis protein (MCP) signaling domain"/>
    <property type="match status" value="1"/>
</dbReference>
<keyword evidence="2" id="KW-0997">Cell inner membrane</keyword>
<evidence type="ECO:0000256" key="2">
    <source>
        <dbReference type="ARBA" id="ARBA00022519"/>
    </source>
</evidence>
<comment type="similarity">
    <text evidence="4">Belongs to the methyl-accepting chemotaxis (MCP) protein family.</text>
</comment>
<accession>A0A1I5N4C2</accession>
<evidence type="ECO:0000313" key="12">
    <source>
        <dbReference type="Proteomes" id="UP000199236"/>
    </source>
</evidence>
<keyword evidence="7" id="KW-0812">Transmembrane</keyword>
<dbReference type="InterPro" id="IPR003660">
    <property type="entry name" value="HAMP_dom"/>
</dbReference>
<evidence type="ECO:0000256" key="1">
    <source>
        <dbReference type="ARBA" id="ARBA00004429"/>
    </source>
</evidence>
<evidence type="ECO:0000259" key="10">
    <source>
        <dbReference type="PROSITE" id="PS50885"/>
    </source>
</evidence>
<evidence type="ECO:0000256" key="5">
    <source>
        <dbReference type="PROSITE-ProRule" id="PRU00284"/>
    </source>
</evidence>
<evidence type="ECO:0000256" key="4">
    <source>
        <dbReference type="ARBA" id="ARBA00029447"/>
    </source>
</evidence>
<sequence length="729" mass="76585">MNLHSIRVRIVAFTAICVIGSTGTIVGYNLWSASKNADYVASNVGELLDHNSQSSLSHLAAAQAGVIKSEVETAFSTARSMAKALETIAMPENKGGSRDEVRRAQLNELLHRSLQDNPLFNGTYSAWEPDALDGMDAIFKSDAAMGSDASGRALPYWTRDGNGKIAVQPLVEYDSSDKHPNGLVKGGWFLNPQRTGNENILAPLPYVVQGKSVYLATMSVPITVNGKFAGVAGADFELSFVQELANKVDKSIYDGAGSVQIVTNDGLLVASSLDPKSIGGKFSFDQDNGAAEAKALSEGASKIFVDEKDDALRVFSPIALGRTDQSWSVVIDVPRSVVMAESIAMGQAMDERNNTALFWQLAVALIVALVAMVAMALVAHNISAPIVKMANILRRIASGDTVDRVDGADRKDEIGEIAQASEILRTGLQEAEKLRKEAASREEEERKLLDRRAKLAQDFVSRMQALSTGIASSSSEVATAAQDLSNTARETTRQSQSVAVAADQASANVQTVASATEEMSASVRVVNDQVVHSAQIADKANAEADAANDRIQSLAAAAAAIGDVIELINGIAAQTNLLALNATIEAARAGEAGKGFAVVAAEVKELASQTAKATEEIGLKVSEIQQATDGTVRSVGEIAQVIASIKETASQITTAVDEQGSATAEIASNCQQAATGTDEVTKNISGVNIAAQQTGTASTKLQDLSKGLSEQAGDLSNIVEKFVEDFAAA</sequence>
<dbReference type="Pfam" id="PF00015">
    <property type="entry name" value="MCPsignal"/>
    <property type="match status" value="1"/>
</dbReference>
<dbReference type="SMART" id="SM00283">
    <property type="entry name" value="MA"/>
    <property type="match status" value="1"/>
</dbReference>
<dbReference type="Gene3D" id="6.10.340.10">
    <property type="match status" value="1"/>
</dbReference>
<evidence type="ECO:0000256" key="7">
    <source>
        <dbReference type="SAM" id="Phobius"/>
    </source>
</evidence>
<evidence type="ECO:0000259" key="9">
    <source>
        <dbReference type="PROSITE" id="PS50192"/>
    </source>
</evidence>
<feature type="domain" description="T-SNARE coiled-coil homology" evidence="9">
    <location>
        <begin position="625"/>
        <end position="687"/>
    </location>
</feature>
<dbReference type="PROSITE" id="PS50111">
    <property type="entry name" value="CHEMOTAXIS_TRANSDUC_2"/>
    <property type="match status" value="1"/>
</dbReference>
<dbReference type="RefSeq" id="WP_090075669.1">
    <property type="nucleotide sequence ID" value="NZ_FOVR01000025.1"/>
</dbReference>
<reference evidence="11 12" key="1">
    <citation type="submission" date="2016-10" db="EMBL/GenBank/DDBJ databases">
        <authorList>
            <person name="de Groot N.N."/>
        </authorList>
    </citation>
    <scope>NUCLEOTIDE SEQUENCE [LARGE SCALE GENOMIC DNA]</scope>
    <source>
        <strain evidence="11 12">CGMCC 1.9157</strain>
    </source>
</reference>
<protein>
    <submittedName>
        <fullName evidence="11">Methyl-accepting chemotaxis sensory transducer with Cache sensor</fullName>
    </submittedName>
</protein>
<dbReference type="SMART" id="SM00304">
    <property type="entry name" value="HAMP"/>
    <property type="match status" value="1"/>
</dbReference>
<evidence type="ECO:0000313" key="11">
    <source>
        <dbReference type="EMBL" id="SFP16186.1"/>
    </source>
</evidence>
<feature type="transmembrane region" description="Helical" evidence="7">
    <location>
        <begin position="357"/>
        <end position="379"/>
    </location>
</feature>
<dbReference type="GO" id="GO:0005886">
    <property type="term" value="C:plasma membrane"/>
    <property type="evidence" value="ECO:0007669"/>
    <property type="project" value="UniProtKB-SubCell"/>
</dbReference>
<dbReference type="Gene3D" id="3.30.450.20">
    <property type="entry name" value="PAS domain"/>
    <property type="match status" value="1"/>
</dbReference>
<dbReference type="PROSITE" id="PS50192">
    <property type="entry name" value="T_SNARE"/>
    <property type="match status" value="1"/>
</dbReference>
<dbReference type="GO" id="GO:0007165">
    <property type="term" value="P:signal transduction"/>
    <property type="evidence" value="ECO:0007669"/>
    <property type="project" value="UniProtKB-KW"/>
</dbReference>
<evidence type="ECO:0000256" key="6">
    <source>
        <dbReference type="SAM" id="Coils"/>
    </source>
</evidence>
<keyword evidence="7" id="KW-0472">Membrane</keyword>
<dbReference type="STRING" id="655353.SAMN04488056_12519"/>
<feature type="coiled-coil region" evidence="6">
    <location>
        <begin position="417"/>
        <end position="451"/>
    </location>
</feature>
<dbReference type="AlphaFoldDB" id="A0A1I5N4C2"/>
<dbReference type="InterPro" id="IPR004089">
    <property type="entry name" value="MCPsignal_dom"/>
</dbReference>
<keyword evidence="7" id="KW-1133">Transmembrane helix</keyword>
<evidence type="ECO:0000259" key="8">
    <source>
        <dbReference type="PROSITE" id="PS50111"/>
    </source>
</evidence>
<dbReference type="Pfam" id="PF22673">
    <property type="entry name" value="MCP-like_PDC_1"/>
    <property type="match status" value="1"/>
</dbReference>
<evidence type="ECO:0000256" key="3">
    <source>
        <dbReference type="ARBA" id="ARBA00023224"/>
    </source>
</evidence>
<dbReference type="PANTHER" id="PTHR32089:SF112">
    <property type="entry name" value="LYSOZYME-LIKE PROTEIN-RELATED"/>
    <property type="match status" value="1"/>
</dbReference>
<feature type="transmembrane region" description="Helical" evidence="7">
    <location>
        <begin position="12"/>
        <end position="31"/>
    </location>
</feature>
<dbReference type="Proteomes" id="UP000199236">
    <property type="component" value="Unassembled WGS sequence"/>
</dbReference>
<keyword evidence="12" id="KW-1185">Reference proteome</keyword>
<comment type="subcellular location">
    <subcellularLocation>
        <location evidence="1">Cell inner membrane</location>
        <topology evidence="1">Multi-pass membrane protein</topology>
    </subcellularLocation>
</comment>
<organism evidence="11 12">
    <name type="scientific">Cohaesibacter marisflavi</name>
    <dbReference type="NCBI Taxonomy" id="655353"/>
    <lineage>
        <taxon>Bacteria</taxon>
        <taxon>Pseudomonadati</taxon>
        <taxon>Pseudomonadota</taxon>
        <taxon>Alphaproteobacteria</taxon>
        <taxon>Hyphomicrobiales</taxon>
        <taxon>Cohaesibacteraceae</taxon>
    </lineage>
</organism>
<dbReference type="CDD" id="cd12913">
    <property type="entry name" value="PDC1_MCP_like"/>
    <property type="match status" value="1"/>
</dbReference>
<dbReference type="InterPro" id="IPR000727">
    <property type="entry name" value="T_SNARE_dom"/>
</dbReference>
<proteinExistence type="inferred from homology"/>
<name>A0A1I5N4C2_9HYPH</name>
<gene>
    <name evidence="11" type="ORF">SAMN04488056_12519</name>
</gene>
<dbReference type="OrthoDB" id="9814362at2"/>
<keyword evidence="6" id="KW-0175">Coiled coil</keyword>
<dbReference type="PANTHER" id="PTHR32089">
    <property type="entry name" value="METHYL-ACCEPTING CHEMOTAXIS PROTEIN MCPB"/>
    <property type="match status" value="1"/>
</dbReference>
<feature type="domain" description="HAMP" evidence="10">
    <location>
        <begin position="380"/>
        <end position="433"/>
    </location>
</feature>
<keyword evidence="2" id="KW-1003">Cell membrane</keyword>